<proteinExistence type="predicted"/>
<sequence length="167" mass="18451">MMQKFVDRKSNVWVVDIDSTTLRRVKAIAGVNLLEFVEGDLVERLSHDFLLLGDILYAVCKPQADQQGISDEEFGQGLAGDVISDATAALLEGLVAFFPEPRRRLLQTAAAKYQSVQTKAMELVQMKLNSPDLEEEILDKLRSELDQVTSNGSSTVSPESLESTPDH</sequence>
<organism evidence="2 3">
    <name type="scientific">Stieleria magnilauensis</name>
    <dbReference type="NCBI Taxonomy" id="2527963"/>
    <lineage>
        <taxon>Bacteria</taxon>
        <taxon>Pseudomonadati</taxon>
        <taxon>Planctomycetota</taxon>
        <taxon>Planctomycetia</taxon>
        <taxon>Pirellulales</taxon>
        <taxon>Pirellulaceae</taxon>
        <taxon>Stieleria</taxon>
    </lineage>
</organism>
<name>A0ABX5XTW3_9BACT</name>
<dbReference type="Proteomes" id="UP000318081">
    <property type="component" value="Chromosome"/>
</dbReference>
<feature type="compositionally biased region" description="Polar residues" evidence="1">
    <location>
        <begin position="146"/>
        <end position="167"/>
    </location>
</feature>
<reference evidence="2 3" key="1">
    <citation type="submission" date="2019-02" db="EMBL/GenBank/DDBJ databases">
        <title>Deep-cultivation of Planctomycetes and their phenomic and genomic characterization uncovers novel biology.</title>
        <authorList>
            <person name="Wiegand S."/>
            <person name="Jogler M."/>
            <person name="Boedeker C."/>
            <person name="Pinto D."/>
            <person name="Vollmers J."/>
            <person name="Rivas-Marin E."/>
            <person name="Kohn T."/>
            <person name="Peeters S.H."/>
            <person name="Heuer A."/>
            <person name="Rast P."/>
            <person name="Oberbeckmann S."/>
            <person name="Bunk B."/>
            <person name="Jeske O."/>
            <person name="Meyerdierks A."/>
            <person name="Storesund J.E."/>
            <person name="Kallscheuer N."/>
            <person name="Luecker S."/>
            <person name="Lage O.M."/>
            <person name="Pohl T."/>
            <person name="Merkel B.J."/>
            <person name="Hornburger P."/>
            <person name="Mueller R.-W."/>
            <person name="Bruemmer F."/>
            <person name="Labrenz M."/>
            <person name="Spormann A.M."/>
            <person name="Op den Camp H."/>
            <person name="Overmann J."/>
            <person name="Amann R."/>
            <person name="Jetten M.S.M."/>
            <person name="Mascher T."/>
            <person name="Medema M.H."/>
            <person name="Devos D.P."/>
            <person name="Kaster A.-K."/>
            <person name="Ovreas L."/>
            <person name="Rohde M."/>
            <person name="Galperin M.Y."/>
            <person name="Jogler C."/>
        </authorList>
    </citation>
    <scope>NUCLEOTIDE SEQUENCE [LARGE SCALE GENOMIC DNA]</scope>
    <source>
        <strain evidence="2 3">TBK1r</strain>
    </source>
</reference>
<dbReference type="EMBL" id="CP036432">
    <property type="protein sequence ID" value="QDV85468.1"/>
    <property type="molecule type" value="Genomic_DNA"/>
</dbReference>
<evidence type="ECO:0000256" key="1">
    <source>
        <dbReference type="SAM" id="MobiDB-lite"/>
    </source>
</evidence>
<protein>
    <submittedName>
        <fullName evidence="2">Uncharacterized protein</fullName>
    </submittedName>
</protein>
<accession>A0ABX5XTW3</accession>
<evidence type="ECO:0000313" key="3">
    <source>
        <dbReference type="Proteomes" id="UP000318081"/>
    </source>
</evidence>
<gene>
    <name evidence="2" type="ORF">TBK1r_44820</name>
</gene>
<dbReference type="RefSeq" id="WP_145215142.1">
    <property type="nucleotide sequence ID" value="NZ_CP036432.1"/>
</dbReference>
<evidence type="ECO:0000313" key="2">
    <source>
        <dbReference type="EMBL" id="QDV85468.1"/>
    </source>
</evidence>
<keyword evidence="3" id="KW-1185">Reference proteome</keyword>
<feature type="region of interest" description="Disordered" evidence="1">
    <location>
        <begin position="144"/>
        <end position="167"/>
    </location>
</feature>